<accession>A0ABV1CGM1</accession>
<dbReference type="EMBL" id="JBBMFO010000022">
    <property type="protein sequence ID" value="MEQ2401371.1"/>
    <property type="molecule type" value="Genomic_DNA"/>
</dbReference>
<keyword evidence="2" id="KW-1133">Transmembrane helix</keyword>
<keyword evidence="2" id="KW-0472">Membrane</keyword>
<gene>
    <name evidence="3" type="ORF">WMO19_07080</name>
</gene>
<name>A0ABV1CGM1_9FIRM</name>
<feature type="coiled-coil region" evidence="1">
    <location>
        <begin position="63"/>
        <end position="137"/>
    </location>
</feature>
<evidence type="ECO:0000256" key="1">
    <source>
        <dbReference type="SAM" id="Coils"/>
    </source>
</evidence>
<reference evidence="3 4" key="1">
    <citation type="submission" date="2024-03" db="EMBL/GenBank/DDBJ databases">
        <title>Human intestinal bacterial collection.</title>
        <authorList>
            <person name="Pauvert C."/>
            <person name="Hitch T.C.A."/>
            <person name="Clavel T."/>
        </authorList>
    </citation>
    <scope>NUCLEOTIDE SEQUENCE [LARGE SCALE GENOMIC DNA]</scope>
    <source>
        <strain evidence="3 4">CLA-SR-H025</strain>
    </source>
</reference>
<proteinExistence type="predicted"/>
<comment type="caution">
    <text evidence="3">The sequence shown here is derived from an EMBL/GenBank/DDBJ whole genome shotgun (WGS) entry which is preliminary data.</text>
</comment>
<dbReference type="Proteomes" id="UP001447979">
    <property type="component" value="Unassembled WGS sequence"/>
</dbReference>
<keyword evidence="2" id="KW-0812">Transmembrane</keyword>
<feature type="transmembrane region" description="Helical" evidence="2">
    <location>
        <begin position="6"/>
        <end position="28"/>
    </location>
</feature>
<sequence length="215" mass="25521">MNPMFSFFIAIISLMPAIIFVVFFKILLTILNRGKRKFNEDFHEEERNLNKSKNFHDDRRSDVDTLANEIKRIIKEEKEKEKNKKISKEESKKNKKNVLIDKDPRLGQRKLKEKLLEKKEEEKKESLQENLSDTYNLENTYNLSETYNLSKTYNLENGEGKIVDSEFIRECESDQVFYEDEDGESLSLDFLDFGEEDLPKIIVYKEIFGEPLSLR</sequence>
<protein>
    <submittedName>
        <fullName evidence="3">Uncharacterized protein</fullName>
    </submittedName>
</protein>
<organism evidence="3 4">
    <name type="scientific">Peptoniphilus hominis</name>
    <name type="common">ex Hitch et al. 2025</name>
    <dbReference type="NCBI Taxonomy" id="3133174"/>
    <lineage>
        <taxon>Bacteria</taxon>
        <taxon>Bacillati</taxon>
        <taxon>Bacillota</taxon>
        <taxon>Tissierellia</taxon>
        <taxon>Tissierellales</taxon>
        <taxon>Peptoniphilaceae</taxon>
        <taxon>Peptoniphilus</taxon>
    </lineage>
</organism>
<evidence type="ECO:0000313" key="3">
    <source>
        <dbReference type="EMBL" id="MEQ2401371.1"/>
    </source>
</evidence>
<evidence type="ECO:0000313" key="4">
    <source>
        <dbReference type="Proteomes" id="UP001447979"/>
    </source>
</evidence>
<keyword evidence="4" id="KW-1185">Reference proteome</keyword>
<keyword evidence="1" id="KW-0175">Coiled coil</keyword>
<evidence type="ECO:0000256" key="2">
    <source>
        <dbReference type="SAM" id="Phobius"/>
    </source>
</evidence>